<dbReference type="AlphaFoldDB" id="A0A0R2FL92"/>
<evidence type="ECO:0000313" key="6">
    <source>
        <dbReference type="Proteomes" id="UP000050865"/>
    </source>
</evidence>
<dbReference type="InterPro" id="IPR017871">
    <property type="entry name" value="ABC_transporter-like_CS"/>
</dbReference>
<dbReference type="STRING" id="1423730.FC75_GL000326"/>
<protein>
    <submittedName>
        <fullName evidence="5">Amino acid ABC transporter ATPase</fullName>
    </submittedName>
</protein>
<proteinExistence type="predicted"/>
<dbReference type="EMBL" id="AYZJ01000009">
    <property type="protein sequence ID" value="KRN25594.1"/>
    <property type="molecule type" value="Genomic_DNA"/>
</dbReference>
<reference evidence="5 6" key="1">
    <citation type="journal article" date="2015" name="Genome Announc.">
        <title>Expanding the biotechnology potential of lactobacilli through comparative genomics of 213 strains and associated genera.</title>
        <authorList>
            <person name="Sun Z."/>
            <person name="Harris H.M."/>
            <person name="McCann A."/>
            <person name="Guo C."/>
            <person name="Argimon S."/>
            <person name="Zhang W."/>
            <person name="Yang X."/>
            <person name="Jeffery I.B."/>
            <person name="Cooney J.C."/>
            <person name="Kagawa T.F."/>
            <person name="Liu W."/>
            <person name="Song Y."/>
            <person name="Salvetti E."/>
            <person name="Wrobel A."/>
            <person name="Rasinkangas P."/>
            <person name="Parkhill J."/>
            <person name="Rea M.C."/>
            <person name="O'Sullivan O."/>
            <person name="Ritari J."/>
            <person name="Douillard F.P."/>
            <person name="Paul Ross R."/>
            <person name="Yang R."/>
            <person name="Briner A.E."/>
            <person name="Felis G.E."/>
            <person name="de Vos W.M."/>
            <person name="Barrangou R."/>
            <person name="Klaenhammer T.R."/>
            <person name="Caufield P.W."/>
            <person name="Cui Y."/>
            <person name="Zhang H."/>
            <person name="O'Toole P.W."/>
        </authorList>
    </citation>
    <scope>NUCLEOTIDE SEQUENCE [LARGE SCALE GENOMIC DNA]</scope>
    <source>
        <strain evidence="5 6">DSM 22697</strain>
    </source>
</reference>
<evidence type="ECO:0000256" key="3">
    <source>
        <dbReference type="ARBA" id="ARBA00022840"/>
    </source>
</evidence>
<dbReference type="PROSITE" id="PS50893">
    <property type="entry name" value="ABC_TRANSPORTER_2"/>
    <property type="match status" value="1"/>
</dbReference>
<keyword evidence="6" id="KW-1185">Reference proteome</keyword>
<dbReference type="GO" id="GO:0005524">
    <property type="term" value="F:ATP binding"/>
    <property type="evidence" value="ECO:0007669"/>
    <property type="project" value="UniProtKB-KW"/>
</dbReference>
<dbReference type="PROSITE" id="PS00211">
    <property type="entry name" value="ABC_TRANSPORTER_1"/>
    <property type="match status" value="1"/>
</dbReference>
<dbReference type="SUPFAM" id="SSF52540">
    <property type="entry name" value="P-loop containing nucleoside triphosphate hydrolases"/>
    <property type="match status" value="1"/>
</dbReference>
<organism evidence="5 6">
    <name type="scientific">Lacticaseibacillus camelliae DSM 22697 = JCM 13995</name>
    <dbReference type="NCBI Taxonomy" id="1423730"/>
    <lineage>
        <taxon>Bacteria</taxon>
        <taxon>Bacillati</taxon>
        <taxon>Bacillota</taxon>
        <taxon>Bacilli</taxon>
        <taxon>Lactobacillales</taxon>
        <taxon>Lactobacillaceae</taxon>
        <taxon>Lacticaseibacillus</taxon>
    </lineage>
</organism>
<sequence length="215" mass="22879">MLELKNISKRFGDQVVLDNLSVTIEDQKTLAIVGPSGAGKTTLLRIIAGLTPADSGSFTYNGQPTTAAELRKQGVIGVVFQGFELFPNLSVLKNITLAPTLQGVSAAAAQKHARNLMDQLDLEAQANAYPYSLSGGQKQRVAIARALALDPKILLYDEPTSALDPNLRQSVADLIASVKQQGMTQVVVTHDMEFAKMVADATLTVAKQGSESNEA</sequence>
<evidence type="ECO:0000256" key="1">
    <source>
        <dbReference type="ARBA" id="ARBA00022448"/>
    </source>
</evidence>
<dbReference type="Proteomes" id="UP000050865">
    <property type="component" value="Unassembled WGS sequence"/>
</dbReference>
<dbReference type="SMART" id="SM00382">
    <property type="entry name" value="AAA"/>
    <property type="match status" value="1"/>
</dbReference>
<dbReference type="Pfam" id="PF00005">
    <property type="entry name" value="ABC_tran"/>
    <property type="match status" value="1"/>
</dbReference>
<dbReference type="InterPro" id="IPR003593">
    <property type="entry name" value="AAA+_ATPase"/>
</dbReference>
<keyword evidence="3" id="KW-0067">ATP-binding</keyword>
<comment type="caution">
    <text evidence="5">The sequence shown here is derived from an EMBL/GenBank/DDBJ whole genome shotgun (WGS) entry which is preliminary data.</text>
</comment>
<name>A0A0R2FL92_9LACO</name>
<accession>A0A0R2FL92</accession>
<dbReference type="RefSeq" id="WP_056988920.1">
    <property type="nucleotide sequence ID" value="NZ_AYZJ01000009.1"/>
</dbReference>
<evidence type="ECO:0000256" key="2">
    <source>
        <dbReference type="ARBA" id="ARBA00022741"/>
    </source>
</evidence>
<evidence type="ECO:0000313" key="5">
    <source>
        <dbReference type="EMBL" id="KRN25594.1"/>
    </source>
</evidence>
<evidence type="ECO:0000259" key="4">
    <source>
        <dbReference type="PROSITE" id="PS50893"/>
    </source>
</evidence>
<keyword evidence="1" id="KW-0813">Transport</keyword>
<dbReference type="InterPro" id="IPR027417">
    <property type="entry name" value="P-loop_NTPase"/>
</dbReference>
<dbReference type="InterPro" id="IPR050093">
    <property type="entry name" value="ABC_SmlMolc_Importer"/>
</dbReference>
<gene>
    <name evidence="5" type="ORF">FC75_GL000326</name>
</gene>
<keyword evidence="2" id="KW-0547">Nucleotide-binding</keyword>
<dbReference type="Gene3D" id="3.40.50.300">
    <property type="entry name" value="P-loop containing nucleotide triphosphate hydrolases"/>
    <property type="match status" value="1"/>
</dbReference>
<feature type="domain" description="ABC transporter" evidence="4">
    <location>
        <begin position="2"/>
        <end position="215"/>
    </location>
</feature>
<dbReference type="GO" id="GO:0016887">
    <property type="term" value="F:ATP hydrolysis activity"/>
    <property type="evidence" value="ECO:0007669"/>
    <property type="project" value="InterPro"/>
</dbReference>
<dbReference type="PATRIC" id="fig|1423730.4.peg.342"/>
<dbReference type="InterPro" id="IPR003439">
    <property type="entry name" value="ABC_transporter-like_ATP-bd"/>
</dbReference>
<dbReference type="PANTHER" id="PTHR42781">
    <property type="entry name" value="SPERMIDINE/PUTRESCINE IMPORT ATP-BINDING PROTEIN POTA"/>
    <property type="match status" value="1"/>
</dbReference>
<dbReference type="PANTHER" id="PTHR42781:SF9">
    <property type="entry name" value="AMINO ACID ABC TRANSPORTER, ATP-BINDING PROTEIN-RELATED"/>
    <property type="match status" value="1"/>
</dbReference>